<proteinExistence type="predicted"/>
<dbReference type="RefSeq" id="WP_128248980.1">
    <property type="nucleotide sequence ID" value="NZ_CP034951.1"/>
</dbReference>
<evidence type="ECO:0008006" key="5">
    <source>
        <dbReference type="Google" id="ProtNLM"/>
    </source>
</evidence>
<evidence type="ECO:0000256" key="2">
    <source>
        <dbReference type="SAM" id="Phobius"/>
    </source>
</evidence>
<keyword evidence="2" id="KW-1133">Transmembrane helix</keyword>
<dbReference type="AlphaFoldDB" id="A0A410G012"/>
<dbReference type="EMBL" id="CP034951">
    <property type="protein sequence ID" value="QAA80583.1"/>
    <property type="molecule type" value="Genomic_DNA"/>
</dbReference>
<dbReference type="OrthoDB" id="1143801at2"/>
<organism evidence="3 4">
    <name type="scientific">Aequorivita ciconiae</name>
    <dbReference type="NCBI Taxonomy" id="2494375"/>
    <lineage>
        <taxon>Bacteria</taxon>
        <taxon>Pseudomonadati</taxon>
        <taxon>Bacteroidota</taxon>
        <taxon>Flavobacteriia</taxon>
        <taxon>Flavobacteriales</taxon>
        <taxon>Flavobacteriaceae</taxon>
        <taxon>Aequorivita</taxon>
    </lineage>
</organism>
<reference evidence="3 4" key="1">
    <citation type="submission" date="2019-01" db="EMBL/GenBank/DDBJ databases">
        <title>Complete genome sequencing of Aequorivita sp. H23M31.</title>
        <authorList>
            <person name="Bae J.-W."/>
        </authorList>
    </citation>
    <scope>NUCLEOTIDE SEQUENCE [LARGE SCALE GENOMIC DNA]</scope>
    <source>
        <strain evidence="3 4">H23M31</strain>
    </source>
</reference>
<dbReference type="Proteomes" id="UP000285517">
    <property type="component" value="Chromosome"/>
</dbReference>
<keyword evidence="2" id="KW-0812">Transmembrane</keyword>
<evidence type="ECO:0000256" key="1">
    <source>
        <dbReference type="SAM" id="Coils"/>
    </source>
</evidence>
<gene>
    <name evidence="3" type="ORF">EI546_02040</name>
</gene>
<feature type="transmembrane region" description="Helical" evidence="2">
    <location>
        <begin position="47"/>
        <end position="68"/>
    </location>
</feature>
<keyword evidence="2" id="KW-0472">Membrane</keyword>
<keyword evidence="1" id="KW-0175">Coiled coil</keyword>
<dbReference type="KEGG" id="aev:EI546_02040"/>
<feature type="coiled-coil region" evidence="1">
    <location>
        <begin position="114"/>
        <end position="169"/>
    </location>
</feature>
<accession>A0A410G012</accession>
<protein>
    <recommendedName>
        <fullName evidence="5">DUF4179 domain-containing protein</fullName>
    </recommendedName>
</protein>
<evidence type="ECO:0000313" key="4">
    <source>
        <dbReference type="Proteomes" id="UP000285517"/>
    </source>
</evidence>
<evidence type="ECO:0000313" key="3">
    <source>
        <dbReference type="EMBL" id="QAA80583.1"/>
    </source>
</evidence>
<keyword evidence="4" id="KW-1185">Reference proteome</keyword>
<sequence>MKKVNLEELFENLKDEFEVHNTPFGHKERFLKKLEARKNPSQVYRSWWKPLSIAASVAIIFGIGFIFLQNGNPTADLGSVSPEMAQTQSFFTSEVNKEIEILKGYGSPETKILVSDVLKQLNVLETEYNGLKKDLADSGNDKRVVYAMINNFQKRIDLLKQVITKIEEVKTLKLRTNETNI</sequence>
<name>A0A410G012_9FLAO</name>